<reference evidence="1" key="1">
    <citation type="submission" date="2022-03" db="EMBL/GenBank/DDBJ databases">
        <title>A functionally conserved STORR gene fusion in Papaver species that diverged 16.8 million years ago.</title>
        <authorList>
            <person name="Catania T."/>
        </authorList>
    </citation>
    <scope>NUCLEOTIDE SEQUENCE</scope>
    <source>
        <strain evidence="1">S-191538</strain>
    </source>
</reference>
<dbReference type="EMBL" id="JAJJMA010237775">
    <property type="protein sequence ID" value="MCL7042655.1"/>
    <property type="molecule type" value="Genomic_DNA"/>
</dbReference>
<organism evidence="1 2">
    <name type="scientific">Papaver nudicaule</name>
    <name type="common">Iceland poppy</name>
    <dbReference type="NCBI Taxonomy" id="74823"/>
    <lineage>
        <taxon>Eukaryota</taxon>
        <taxon>Viridiplantae</taxon>
        <taxon>Streptophyta</taxon>
        <taxon>Embryophyta</taxon>
        <taxon>Tracheophyta</taxon>
        <taxon>Spermatophyta</taxon>
        <taxon>Magnoliopsida</taxon>
        <taxon>Ranunculales</taxon>
        <taxon>Papaveraceae</taxon>
        <taxon>Papaveroideae</taxon>
        <taxon>Papaver</taxon>
    </lineage>
</organism>
<sequence>AYFGMNSVADIPECVGTIEDTSLPFTSISVLQEYSKDDVTYKIFSRSPMEDTLLDQLF</sequence>
<accession>A0AA41VK55</accession>
<evidence type="ECO:0000313" key="1">
    <source>
        <dbReference type="EMBL" id="MCL7042655.1"/>
    </source>
</evidence>
<proteinExistence type="predicted"/>
<dbReference type="Proteomes" id="UP001177140">
    <property type="component" value="Unassembled WGS sequence"/>
</dbReference>
<dbReference type="InterPro" id="IPR017046">
    <property type="entry name" value="Prenylcysteine_Oxase1"/>
</dbReference>
<protein>
    <submittedName>
        <fullName evidence="1">Uncharacterized protein</fullName>
    </submittedName>
</protein>
<dbReference type="GO" id="GO:0001735">
    <property type="term" value="F:prenylcysteine oxidase activity"/>
    <property type="evidence" value="ECO:0007669"/>
    <property type="project" value="InterPro"/>
</dbReference>
<name>A0AA41VK55_PAPNU</name>
<dbReference type="PANTHER" id="PTHR15944:SF0">
    <property type="entry name" value="PRENYLCYSTEINE LYASE DOMAIN-CONTAINING PROTEIN"/>
    <property type="match status" value="1"/>
</dbReference>
<comment type="caution">
    <text evidence="1">The sequence shown here is derived from an EMBL/GenBank/DDBJ whole genome shotgun (WGS) entry which is preliminary data.</text>
</comment>
<dbReference type="GO" id="GO:0030327">
    <property type="term" value="P:prenylated protein catabolic process"/>
    <property type="evidence" value="ECO:0007669"/>
    <property type="project" value="TreeGrafter"/>
</dbReference>
<feature type="non-terminal residue" evidence="1">
    <location>
        <position position="58"/>
    </location>
</feature>
<dbReference type="AlphaFoldDB" id="A0AA41VK55"/>
<feature type="non-terminal residue" evidence="1">
    <location>
        <position position="1"/>
    </location>
</feature>
<evidence type="ECO:0000313" key="2">
    <source>
        <dbReference type="Proteomes" id="UP001177140"/>
    </source>
</evidence>
<gene>
    <name evidence="1" type="ORF">MKW94_002227</name>
</gene>
<dbReference type="PANTHER" id="PTHR15944">
    <property type="entry name" value="FARNESYLCYSTEINE LYASE"/>
    <property type="match status" value="1"/>
</dbReference>
<keyword evidence="2" id="KW-1185">Reference proteome</keyword>